<feature type="domain" description="EF-hand" evidence="2">
    <location>
        <begin position="62"/>
        <end position="93"/>
    </location>
</feature>
<comment type="caution">
    <text evidence="3">The sequence shown here is derived from an EMBL/GenBank/DDBJ whole genome shotgun (WGS) entry which is preliminary data.</text>
</comment>
<dbReference type="PROSITE" id="PS00018">
    <property type="entry name" value="EF_HAND_1"/>
    <property type="match status" value="2"/>
</dbReference>
<feature type="domain" description="EF-hand" evidence="2">
    <location>
        <begin position="26"/>
        <end position="61"/>
    </location>
</feature>
<dbReference type="InterPro" id="IPR002048">
    <property type="entry name" value="EF_hand_dom"/>
</dbReference>
<dbReference type="CDD" id="cd00051">
    <property type="entry name" value="EFh"/>
    <property type="match status" value="1"/>
</dbReference>
<evidence type="ECO:0000259" key="2">
    <source>
        <dbReference type="PROSITE" id="PS50222"/>
    </source>
</evidence>
<dbReference type="SMART" id="SM00054">
    <property type="entry name" value="EFh"/>
    <property type="match status" value="2"/>
</dbReference>
<dbReference type="GO" id="GO:0005509">
    <property type="term" value="F:calcium ion binding"/>
    <property type="evidence" value="ECO:0007669"/>
    <property type="project" value="InterPro"/>
</dbReference>
<evidence type="ECO:0000256" key="1">
    <source>
        <dbReference type="ARBA" id="ARBA00022837"/>
    </source>
</evidence>
<dbReference type="InterPro" id="IPR018247">
    <property type="entry name" value="EF_Hand_1_Ca_BS"/>
</dbReference>
<protein>
    <recommendedName>
        <fullName evidence="2">EF-hand domain-containing protein</fullName>
    </recommendedName>
</protein>
<sequence length="93" mass="10011">MNLQDARIKSDSGNSDLGPFQSAFLTCINEVKAILAALDKNGDGKIDVDELKAFLDSANCKLNKKAVQTFITTHDIDGDGKLNLEELAKVLAC</sequence>
<evidence type="ECO:0000313" key="4">
    <source>
        <dbReference type="Proteomes" id="UP000324629"/>
    </source>
</evidence>
<dbReference type="InterPro" id="IPR011992">
    <property type="entry name" value="EF-hand-dom_pair"/>
</dbReference>
<reference evidence="3 4" key="1">
    <citation type="journal article" date="2019" name="Gigascience">
        <title>Whole-genome sequence of the oriental lung fluke Paragonimus westermani.</title>
        <authorList>
            <person name="Oey H."/>
            <person name="Zakrzewski M."/>
            <person name="Narain K."/>
            <person name="Devi K.R."/>
            <person name="Agatsuma T."/>
            <person name="Nawaratna S."/>
            <person name="Gobert G.N."/>
            <person name="Jones M.K."/>
            <person name="Ragan M.A."/>
            <person name="McManus D.P."/>
            <person name="Krause L."/>
        </authorList>
    </citation>
    <scope>NUCLEOTIDE SEQUENCE [LARGE SCALE GENOMIC DNA]</scope>
    <source>
        <strain evidence="3 4">IND2009</strain>
    </source>
</reference>
<organism evidence="3 4">
    <name type="scientific">Paragonimus westermani</name>
    <dbReference type="NCBI Taxonomy" id="34504"/>
    <lineage>
        <taxon>Eukaryota</taxon>
        <taxon>Metazoa</taxon>
        <taxon>Spiralia</taxon>
        <taxon>Lophotrochozoa</taxon>
        <taxon>Platyhelminthes</taxon>
        <taxon>Trematoda</taxon>
        <taxon>Digenea</taxon>
        <taxon>Plagiorchiida</taxon>
        <taxon>Troglotremata</taxon>
        <taxon>Troglotrematidae</taxon>
        <taxon>Paragonimus</taxon>
    </lineage>
</organism>
<name>A0A5J4NKI9_9TREM</name>
<keyword evidence="4" id="KW-1185">Reference proteome</keyword>
<dbReference type="PROSITE" id="PS50222">
    <property type="entry name" value="EF_HAND_2"/>
    <property type="match status" value="2"/>
</dbReference>
<accession>A0A5J4NKI9</accession>
<gene>
    <name evidence="3" type="ORF">DEA37_0002485</name>
</gene>
<dbReference type="Gene3D" id="1.10.238.10">
    <property type="entry name" value="EF-hand"/>
    <property type="match status" value="1"/>
</dbReference>
<dbReference type="Pfam" id="PF13499">
    <property type="entry name" value="EF-hand_7"/>
    <property type="match status" value="1"/>
</dbReference>
<keyword evidence="1" id="KW-0106">Calcium</keyword>
<dbReference type="Proteomes" id="UP000324629">
    <property type="component" value="Unassembled WGS sequence"/>
</dbReference>
<evidence type="ECO:0000313" key="3">
    <source>
        <dbReference type="EMBL" id="KAA3676095.1"/>
    </source>
</evidence>
<dbReference type="SUPFAM" id="SSF47473">
    <property type="entry name" value="EF-hand"/>
    <property type="match status" value="1"/>
</dbReference>
<dbReference type="EMBL" id="QNGE01002152">
    <property type="protein sequence ID" value="KAA3676095.1"/>
    <property type="molecule type" value="Genomic_DNA"/>
</dbReference>
<dbReference type="AlphaFoldDB" id="A0A5J4NKI9"/>
<proteinExistence type="predicted"/>